<gene>
    <name evidence="3" type="ORF">AVDCRST_MAG87-3766</name>
</gene>
<feature type="active site" description="Nucleophile and sulfur donor" evidence="1">
    <location>
        <position position="181"/>
    </location>
</feature>
<proteinExistence type="predicted"/>
<dbReference type="SUPFAM" id="SSF52402">
    <property type="entry name" value="Adenine nucleotide alpha hydrolases-like"/>
    <property type="match status" value="1"/>
</dbReference>
<dbReference type="InterPro" id="IPR022310">
    <property type="entry name" value="NAD/GMP_synthase"/>
</dbReference>
<dbReference type="PIRSF" id="PIRSF006661">
    <property type="entry name" value="PP-lp_UCP006661"/>
    <property type="match status" value="1"/>
</dbReference>
<dbReference type="Gene3D" id="3.40.50.620">
    <property type="entry name" value="HUPs"/>
    <property type="match status" value="1"/>
</dbReference>
<reference evidence="3" key="1">
    <citation type="submission" date="2020-02" db="EMBL/GenBank/DDBJ databases">
        <authorList>
            <person name="Meier V. D."/>
        </authorList>
    </citation>
    <scope>NUCLEOTIDE SEQUENCE</scope>
    <source>
        <strain evidence="3">AVDCRST_MAG87</strain>
    </source>
</reference>
<dbReference type="InterPro" id="IPR052188">
    <property type="entry name" value="Ni-pincer_cofactor_biosynth"/>
</dbReference>
<evidence type="ECO:0000259" key="2">
    <source>
        <dbReference type="Pfam" id="PF02540"/>
    </source>
</evidence>
<dbReference type="InterPro" id="IPR014729">
    <property type="entry name" value="Rossmann-like_a/b/a_fold"/>
</dbReference>
<feature type="domain" description="NAD/GMP synthase" evidence="2">
    <location>
        <begin position="22"/>
        <end position="87"/>
    </location>
</feature>
<organism evidence="3">
    <name type="scientific">uncultured Thermomicrobiales bacterium</name>
    <dbReference type="NCBI Taxonomy" id="1645740"/>
    <lineage>
        <taxon>Bacteria</taxon>
        <taxon>Pseudomonadati</taxon>
        <taxon>Thermomicrobiota</taxon>
        <taxon>Thermomicrobia</taxon>
        <taxon>Thermomicrobiales</taxon>
        <taxon>environmental samples</taxon>
    </lineage>
</organism>
<name>A0A6J4VTC9_9BACT</name>
<protein>
    <submittedName>
        <fullName evidence="3">ATP-utilizing enzyme of the PP-loop superfamily</fullName>
    </submittedName>
</protein>
<dbReference type="CDD" id="cd01990">
    <property type="entry name" value="LarE-like"/>
    <property type="match status" value="1"/>
</dbReference>
<dbReference type="PANTHER" id="PTHR43169">
    <property type="entry name" value="EXSB FAMILY PROTEIN"/>
    <property type="match status" value="1"/>
</dbReference>
<evidence type="ECO:0000313" key="3">
    <source>
        <dbReference type="EMBL" id="CAA9584428.1"/>
    </source>
</evidence>
<dbReference type="NCBIfam" id="TIGR00268">
    <property type="entry name" value="ATP-dependent sacrificial sulfur transferase LarE"/>
    <property type="match status" value="1"/>
</dbReference>
<accession>A0A6J4VTC9</accession>
<dbReference type="GO" id="GO:0016783">
    <property type="term" value="F:sulfurtransferase activity"/>
    <property type="evidence" value="ECO:0007669"/>
    <property type="project" value="InterPro"/>
</dbReference>
<dbReference type="GO" id="GO:0006163">
    <property type="term" value="P:purine nucleotide metabolic process"/>
    <property type="evidence" value="ECO:0007669"/>
    <property type="project" value="UniProtKB-ARBA"/>
</dbReference>
<dbReference type="AlphaFoldDB" id="A0A6J4VTC9"/>
<evidence type="ECO:0000256" key="1">
    <source>
        <dbReference type="PIRSR" id="PIRSR006661-1"/>
    </source>
</evidence>
<dbReference type="PANTHER" id="PTHR43169:SF2">
    <property type="entry name" value="NAD_GMP SYNTHASE DOMAIN-CONTAINING PROTEIN"/>
    <property type="match status" value="1"/>
</dbReference>
<dbReference type="InterPro" id="IPR005232">
    <property type="entry name" value="LarE"/>
</dbReference>
<sequence>MSSTLLPTTTQKLLALHDAVRAMDSVVVAFSGGVDSTLLLKIAHDALGSDCVAASGLSETYAPEEMQEAKALAAEMGVEYVLLQTMELTDERYADNTHQRCFFCKQELYGRLTEFAGQRQIKVVIDGSNADDLDDFRPGLRAARDLGVRSPLQEVGLTKDEIREISAHYGLRTADKPAVACLSSRFSYGDKITAKKLQQVAAAESGIRALGFRGFRLRHHGQVARIEFLEHDLERAFAERAGVTRAVKEAGYRFVAIDLEGYRSGSMNGDIPLQLLTIQRS</sequence>
<dbReference type="Pfam" id="PF02540">
    <property type="entry name" value="NAD_synthase"/>
    <property type="match status" value="1"/>
</dbReference>
<dbReference type="EMBL" id="CADCWJ010000826">
    <property type="protein sequence ID" value="CAA9584428.1"/>
    <property type="molecule type" value="Genomic_DNA"/>
</dbReference>